<dbReference type="PANTHER" id="PTHR46328">
    <property type="entry name" value="FAR-RED IMPAIRED RESPONSIVE (FAR1) FAMILY PROTEIN-RELATED"/>
    <property type="match status" value="1"/>
</dbReference>
<organism evidence="2 3">
    <name type="scientific">Nelumbo nucifera</name>
    <name type="common">Sacred lotus</name>
    <dbReference type="NCBI Taxonomy" id="4432"/>
    <lineage>
        <taxon>Eukaryota</taxon>
        <taxon>Viridiplantae</taxon>
        <taxon>Streptophyta</taxon>
        <taxon>Embryophyta</taxon>
        <taxon>Tracheophyta</taxon>
        <taxon>Spermatophyta</taxon>
        <taxon>Magnoliopsida</taxon>
        <taxon>Proteales</taxon>
        <taxon>Nelumbonaceae</taxon>
        <taxon>Nelumbo</taxon>
    </lineage>
</organism>
<sequence>MEHGREEELSLIENDRDYGYPINGGNLDNIRGDGGSDRKGKVGDLDDVLLEEAVNKQQEDVTKAHETNFQHPCVGMEFESEEEAYYFYNQYAREIGFSTRRSSTQKSRRTGDLIARSFCCSLQGYQEVKFNGIEEKKKIRSESRTGCKALMNIRKKGAKWIVTRVVEEHNHALATTTKFKNNHYILKRWTRDEKSGLLIDNQGVDIQANYQEPVTIRYCNICRQAAYIPTKAAVNDEVYKLAMDGLRATLKDVEEALKRISIGSMAQASPDLSITKHRGHLKKRNHPWIAN</sequence>
<evidence type="ECO:0000259" key="1">
    <source>
        <dbReference type="Pfam" id="PF03101"/>
    </source>
</evidence>
<name>A0A822XH49_NELNU</name>
<comment type="caution">
    <text evidence="2">The sequence shown here is derived from an EMBL/GenBank/DDBJ whole genome shotgun (WGS) entry which is preliminary data.</text>
</comment>
<proteinExistence type="predicted"/>
<accession>A0A822XH49</accession>
<dbReference type="PANTHER" id="PTHR46328:SF30">
    <property type="entry name" value="OS04G0641500 PROTEIN"/>
    <property type="match status" value="1"/>
</dbReference>
<evidence type="ECO:0000313" key="2">
    <source>
        <dbReference type="EMBL" id="DAD18441.1"/>
    </source>
</evidence>
<dbReference type="Proteomes" id="UP000607653">
    <property type="component" value="Unassembled WGS sequence"/>
</dbReference>
<dbReference type="EMBL" id="DUZY01000001">
    <property type="protein sequence ID" value="DAD18441.1"/>
    <property type="molecule type" value="Genomic_DNA"/>
</dbReference>
<reference evidence="2 3" key="1">
    <citation type="journal article" date="2020" name="Mol. Biol. Evol.">
        <title>Distinct Expression and Methylation Patterns for Genes with Different Fates following a Single Whole-Genome Duplication in Flowering Plants.</title>
        <authorList>
            <person name="Shi T."/>
            <person name="Rahmani R.S."/>
            <person name="Gugger P.F."/>
            <person name="Wang M."/>
            <person name="Li H."/>
            <person name="Zhang Y."/>
            <person name="Li Z."/>
            <person name="Wang Q."/>
            <person name="Van de Peer Y."/>
            <person name="Marchal K."/>
            <person name="Chen J."/>
        </authorList>
    </citation>
    <scope>NUCLEOTIDE SEQUENCE [LARGE SCALE GENOMIC DNA]</scope>
    <source>
        <tissue evidence="2">Leaf</tissue>
    </source>
</reference>
<gene>
    <name evidence="2" type="ORF">HUJ06_019904</name>
</gene>
<dbReference type="InterPro" id="IPR004330">
    <property type="entry name" value="FAR1_DNA_bnd_dom"/>
</dbReference>
<evidence type="ECO:0000313" key="3">
    <source>
        <dbReference type="Proteomes" id="UP000607653"/>
    </source>
</evidence>
<keyword evidence="3" id="KW-1185">Reference proteome</keyword>
<protein>
    <recommendedName>
        <fullName evidence="1">FAR1 domain-containing protein</fullName>
    </recommendedName>
</protein>
<feature type="domain" description="FAR1" evidence="1">
    <location>
        <begin position="87"/>
        <end position="174"/>
    </location>
</feature>
<dbReference type="Pfam" id="PF03101">
    <property type="entry name" value="FAR1"/>
    <property type="match status" value="1"/>
</dbReference>
<dbReference type="AlphaFoldDB" id="A0A822XH49"/>